<evidence type="ECO:0000256" key="4">
    <source>
        <dbReference type="ARBA" id="ARBA00022842"/>
    </source>
</evidence>
<evidence type="ECO:0000256" key="1">
    <source>
        <dbReference type="ARBA" id="ARBA00022603"/>
    </source>
</evidence>
<keyword evidence="2" id="KW-0808">Transferase</keyword>
<dbReference type="GO" id="GO:0008168">
    <property type="term" value="F:methyltransferase activity"/>
    <property type="evidence" value="ECO:0007669"/>
    <property type="project" value="UniProtKB-KW"/>
</dbReference>
<dbReference type="GO" id="GO:0046872">
    <property type="term" value="F:metal ion binding"/>
    <property type="evidence" value="ECO:0007669"/>
    <property type="project" value="UniProtKB-KW"/>
</dbReference>
<dbReference type="EMBL" id="EQ974126">
    <property type="protein sequence ID" value="EEF33155.1"/>
    <property type="molecule type" value="Genomic_DNA"/>
</dbReference>
<dbReference type="PANTHER" id="PTHR31009">
    <property type="entry name" value="S-ADENOSYL-L-METHIONINE:CARBOXYL METHYLTRANSFERASE FAMILY PROTEIN"/>
    <property type="match status" value="1"/>
</dbReference>
<dbReference type="InParanoid" id="B9STC3"/>
<dbReference type="SUPFAM" id="SSF53335">
    <property type="entry name" value="S-adenosyl-L-methionine-dependent methyltransferases"/>
    <property type="match status" value="1"/>
</dbReference>
<dbReference type="Gene3D" id="3.40.50.150">
    <property type="entry name" value="Vaccinia Virus protein VP39"/>
    <property type="match status" value="1"/>
</dbReference>
<dbReference type="InterPro" id="IPR042086">
    <property type="entry name" value="MeTrfase_capping"/>
</dbReference>
<name>B9STC3_RICCO</name>
<evidence type="ECO:0000256" key="3">
    <source>
        <dbReference type="ARBA" id="ARBA00022723"/>
    </source>
</evidence>
<keyword evidence="3" id="KW-0479">Metal-binding</keyword>
<dbReference type="Proteomes" id="UP000008311">
    <property type="component" value="Unassembled WGS sequence"/>
</dbReference>
<keyword evidence="1" id="KW-0489">Methyltransferase</keyword>
<dbReference type="InterPro" id="IPR029063">
    <property type="entry name" value="SAM-dependent_MTases_sf"/>
</dbReference>
<evidence type="ECO:0000313" key="5">
    <source>
        <dbReference type="EMBL" id="EEF33155.1"/>
    </source>
</evidence>
<gene>
    <name evidence="5" type="ORF">RCOM_0432990</name>
</gene>
<protein>
    <submittedName>
        <fullName evidence="5">Uncharacterized protein</fullName>
    </submittedName>
</protein>
<keyword evidence="6" id="KW-1185">Reference proteome</keyword>
<evidence type="ECO:0000256" key="2">
    <source>
        <dbReference type="ARBA" id="ARBA00022679"/>
    </source>
</evidence>
<accession>B9STC3</accession>
<reference evidence="6" key="1">
    <citation type="journal article" date="2010" name="Nat. Biotechnol.">
        <title>Draft genome sequence of the oilseed species Ricinus communis.</title>
        <authorList>
            <person name="Chan A.P."/>
            <person name="Crabtree J."/>
            <person name="Zhao Q."/>
            <person name="Lorenzi H."/>
            <person name="Orvis J."/>
            <person name="Puiu D."/>
            <person name="Melake-Berhan A."/>
            <person name="Jones K.M."/>
            <person name="Redman J."/>
            <person name="Chen G."/>
            <person name="Cahoon E.B."/>
            <person name="Gedil M."/>
            <person name="Stanke M."/>
            <person name="Haas B.J."/>
            <person name="Wortman J.R."/>
            <person name="Fraser-Liggett C.M."/>
            <person name="Ravel J."/>
            <person name="Rabinowicz P.D."/>
        </authorList>
    </citation>
    <scope>NUCLEOTIDE SEQUENCE [LARGE SCALE GENOMIC DNA]</scope>
    <source>
        <strain evidence="6">cv. Hale</strain>
    </source>
</reference>
<dbReference type="Gene3D" id="1.10.1200.270">
    <property type="entry name" value="Methyltransferase, alpha-helical capping domain"/>
    <property type="match status" value="1"/>
</dbReference>
<dbReference type="GO" id="GO:0032259">
    <property type="term" value="P:methylation"/>
    <property type="evidence" value="ECO:0007669"/>
    <property type="project" value="UniProtKB-KW"/>
</dbReference>
<keyword evidence="4" id="KW-0460">Magnesium</keyword>
<dbReference type="STRING" id="3988.B9STC3"/>
<dbReference type="InterPro" id="IPR005299">
    <property type="entry name" value="MeTrfase_7"/>
</dbReference>
<evidence type="ECO:0000313" key="6">
    <source>
        <dbReference type="Proteomes" id="UP000008311"/>
    </source>
</evidence>
<organism evidence="5 6">
    <name type="scientific">Ricinus communis</name>
    <name type="common">Castor bean</name>
    <dbReference type="NCBI Taxonomy" id="3988"/>
    <lineage>
        <taxon>Eukaryota</taxon>
        <taxon>Viridiplantae</taxon>
        <taxon>Streptophyta</taxon>
        <taxon>Embryophyta</taxon>
        <taxon>Tracheophyta</taxon>
        <taxon>Spermatophyta</taxon>
        <taxon>Magnoliopsida</taxon>
        <taxon>eudicotyledons</taxon>
        <taxon>Gunneridae</taxon>
        <taxon>Pentapetalae</taxon>
        <taxon>rosids</taxon>
        <taxon>fabids</taxon>
        <taxon>Malpighiales</taxon>
        <taxon>Euphorbiaceae</taxon>
        <taxon>Acalyphoideae</taxon>
        <taxon>Acalypheae</taxon>
        <taxon>Ricinus</taxon>
    </lineage>
</organism>
<sequence length="108" mass="12571">MQGVTDEEIFDSFNIPPYTLIILEVKSEIEEQGPFLIDQGEVYEQHWNVYPYALLKLFKDEGCNVEKCVRTATEPLIISHFGFDKAITDEILKRYKAILNDYLPNEIL</sequence>
<proteinExistence type="predicted"/>
<dbReference type="Pfam" id="PF03492">
    <property type="entry name" value="Methyltransf_7"/>
    <property type="match status" value="1"/>
</dbReference>
<dbReference type="AlphaFoldDB" id="B9STC3"/>